<dbReference type="EMBL" id="CP002868">
    <property type="protein sequence ID" value="AEJ20934.1"/>
    <property type="molecule type" value="Genomic_DNA"/>
</dbReference>
<dbReference type="InterPro" id="IPR014710">
    <property type="entry name" value="RmlC-like_jellyroll"/>
</dbReference>
<dbReference type="AlphaFoldDB" id="F8F2F2"/>
<feature type="domain" description="Cyclic nucleotide-binding" evidence="2">
    <location>
        <begin position="310"/>
        <end position="398"/>
    </location>
</feature>
<name>F8F2F2_GRAC1</name>
<dbReference type="CDD" id="cd00038">
    <property type="entry name" value="CAP_ED"/>
    <property type="match status" value="1"/>
</dbReference>
<accession>F8F2F2</accession>
<gene>
    <name evidence="3" type="ordered locus">Spica_2841</name>
</gene>
<reference evidence="4" key="1">
    <citation type="journal article" date="2013" name="Stand. Genomic Sci.">
        <title>Genome sequence of the thermophilic fresh-water bacterium Spirochaeta caldaria type strain (H1(T)), reclassification of Spirochaeta caldaria, Spirochaeta stenostrepta, and Spirochaeta zuelzerae in the genus Treponema as Treponema caldaria comb. nov., Treponema stenostrepta comb. nov., and Treponema zuelzerae comb. nov., and emendation of the genus Treponema.</title>
        <authorList>
            <person name="Abt B."/>
            <person name="Goker M."/>
            <person name="Scheuner C."/>
            <person name="Han C."/>
            <person name="Lu M."/>
            <person name="Misra M."/>
            <person name="Lapidus A."/>
            <person name="Nolan M."/>
            <person name="Lucas S."/>
            <person name="Hammon N."/>
            <person name="Deshpande S."/>
            <person name="Cheng J.F."/>
            <person name="Tapia R."/>
            <person name="Goodwin L.A."/>
            <person name="Pitluck S."/>
            <person name="Liolios K."/>
            <person name="Pagani I."/>
            <person name="Ivanova N."/>
            <person name="Mavromatis K."/>
            <person name="Mikhailova N."/>
            <person name="Huntemann M."/>
            <person name="Pati A."/>
            <person name="Chen A."/>
            <person name="Palaniappan K."/>
            <person name="Land M."/>
            <person name="Hauser L."/>
            <person name="Jeffries C.D."/>
            <person name="Rohde M."/>
            <person name="Spring S."/>
            <person name="Gronow S."/>
            <person name="Detter J.C."/>
            <person name="Bristow J."/>
            <person name="Eisen J.A."/>
            <person name="Markowitz V."/>
            <person name="Hugenholtz P."/>
            <person name="Kyrpides N.C."/>
            <person name="Woyke T."/>
            <person name="Klenk H.P."/>
        </authorList>
    </citation>
    <scope>NUCLEOTIDE SEQUENCE</scope>
    <source>
        <strain evidence="4">ATCC 51460 / DSM 7334 / H1</strain>
    </source>
</reference>
<dbReference type="PANTHER" id="PTHR24567">
    <property type="entry name" value="CRP FAMILY TRANSCRIPTIONAL REGULATORY PROTEIN"/>
    <property type="match status" value="1"/>
</dbReference>
<dbReference type="SUPFAM" id="SSF51206">
    <property type="entry name" value="cAMP-binding domain-like"/>
    <property type="match status" value="1"/>
</dbReference>
<dbReference type="GO" id="GO:0016301">
    <property type="term" value="F:kinase activity"/>
    <property type="evidence" value="ECO:0007669"/>
    <property type="project" value="UniProtKB-KW"/>
</dbReference>
<dbReference type="InterPro" id="IPR000595">
    <property type="entry name" value="cNMP-bd_dom"/>
</dbReference>
<dbReference type="InterPro" id="IPR050397">
    <property type="entry name" value="Env_Response_Regulators"/>
</dbReference>
<dbReference type="InterPro" id="IPR018490">
    <property type="entry name" value="cNMP-bd_dom_sf"/>
</dbReference>
<dbReference type="KEGG" id="scd:Spica_2841"/>
<dbReference type="Gene3D" id="2.60.120.10">
    <property type="entry name" value="Jelly Rolls"/>
    <property type="match status" value="1"/>
</dbReference>
<dbReference type="GO" id="GO:0003700">
    <property type="term" value="F:DNA-binding transcription factor activity"/>
    <property type="evidence" value="ECO:0007669"/>
    <property type="project" value="TreeGrafter"/>
</dbReference>
<proteinExistence type="predicted"/>
<dbReference type="Pfam" id="PF13581">
    <property type="entry name" value="HATPase_c_2"/>
    <property type="match status" value="1"/>
</dbReference>
<evidence type="ECO:0000313" key="4">
    <source>
        <dbReference type="Proteomes" id="UP000000503"/>
    </source>
</evidence>
<dbReference type="OrthoDB" id="5456285at2"/>
<evidence type="ECO:0000256" key="1">
    <source>
        <dbReference type="SAM" id="Coils"/>
    </source>
</evidence>
<dbReference type="GO" id="GO:0005829">
    <property type="term" value="C:cytosol"/>
    <property type="evidence" value="ECO:0007669"/>
    <property type="project" value="TreeGrafter"/>
</dbReference>
<dbReference type="Gene3D" id="3.30.565.10">
    <property type="entry name" value="Histidine kinase-like ATPase, C-terminal domain"/>
    <property type="match status" value="1"/>
</dbReference>
<keyword evidence="3" id="KW-0808">Transferase</keyword>
<dbReference type="PANTHER" id="PTHR24567:SF74">
    <property type="entry name" value="HTH-TYPE TRANSCRIPTIONAL REGULATOR ARCR"/>
    <property type="match status" value="1"/>
</dbReference>
<dbReference type="SUPFAM" id="SSF55874">
    <property type="entry name" value="ATPase domain of HSP90 chaperone/DNA topoisomerase II/histidine kinase"/>
    <property type="match status" value="1"/>
</dbReference>
<protein>
    <submittedName>
        <fullName evidence="3">Cyclic nucleotide modulated signal transduction histidine kinase</fullName>
    </submittedName>
</protein>
<evidence type="ECO:0000259" key="2">
    <source>
        <dbReference type="PROSITE" id="PS50042"/>
    </source>
</evidence>
<dbReference type="Pfam" id="PF00027">
    <property type="entry name" value="cNMP_binding"/>
    <property type="match status" value="1"/>
</dbReference>
<dbReference type="InterPro" id="IPR003594">
    <property type="entry name" value="HATPase_dom"/>
</dbReference>
<dbReference type="PROSITE" id="PS50042">
    <property type="entry name" value="CNMP_BINDING_3"/>
    <property type="match status" value="1"/>
</dbReference>
<dbReference type="InterPro" id="IPR036890">
    <property type="entry name" value="HATPase_C_sf"/>
</dbReference>
<dbReference type="RefSeq" id="WP_013970212.1">
    <property type="nucleotide sequence ID" value="NC_015732.1"/>
</dbReference>
<dbReference type="SMART" id="SM00100">
    <property type="entry name" value="cNMP"/>
    <property type="match status" value="1"/>
</dbReference>
<keyword evidence="1" id="KW-0175">Coiled coil</keyword>
<dbReference type="CDD" id="cd16936">
    <property type="entry name" value="HATPase_RsbW-like"/>
    <property type="match status" value="1"/>
</dbReference>
<dbReference type="HOGENOM" id="CLU_640823_0_0_12"/>
<keyword evidence="3" id="KW-0418">Kinase</keyword>
<feature type="coiled-coil region" evidence="1">
    <location>
        <begin position="416"/>
        <end position="443"/>
    </location>
</feature>
<organism evidence="3 4">
    <name type="scientific">Gracilinema caldarium (strain ATCC 51460 / DSM 7334 / H1)</name>
    <name type="common">Treponema caldarium</name>
    <dbReference type="NCBI Taxonomy" id="744872"/>
    <lineage>
        <taxon>Bacteria</taxon>
        <taxon>Pseudomonadati</taxon>
        <taxon>Spirochaetota</taxon>
        <taxon>Spirochaetia</taxon>
        <taxon>Spirochaetales</taxon>
        <taxon>Breznakiellaceae</taxon>
        <taxon>Gracilinema</taxon>
    </lineage>
</organism>
<dbReference type="Proteomes" id="UP000000503">
    <property type="component" value="Chromosome"/>
</dbReference>
<keyword evidence="4" id="KW-1185">Reference proteome</keyword>
<dbReference type="eggNOG" id="COG2172">
    <property type="taxonomic scope" value="Bacteria"/>
</dbReference>
<evidence type="ECO:0000313" key="3">
    <source>
        <dbReference type="EMBL" id="AEJ20934.1"/>
    </source>
</evidence>
<sequence length="462" mass="52778">MFRVPVITKDIELIEQIQSAAYTLQTNLQPVFISGVEPVLEYLKYELPELKILDFCGEGPCKDAAIAILEAIKEDPWLHYGGLIVIHTIENDKELAEHLHESNIIAVIHKSEFRNNCERLLRILAHNKQFLFQRGMQQHLLRTISGTFIIDNDPLDIVVYTNLVTNYLYNANLVNRDDREKLHVALQELLVNAIEHGNCKISFDEKSAWLEKGKNAMELIREKNKDPNISAKKVRLSYTIRPDKSTFTITDDGDGFDWRSRMNAKPTLGLHGMGIRMAGVYVQDLSYNDKGNEVRFSINHQKDASNMVPRIFSDQEEVHFKVKEIVVREGDTSDYLYYIVSGRYLVFSGNRCVSYLTPDDMFIGEMSFLLSNQRTATVVAKDGGTCIKVSKQDFVDLIKRNPHYGIFLARLLAQRLTRLNARTVKLNAEYMKVKEELKQLKALSATEKTQEPVGSYGPDEIG</sequence>
<dbReference type="STRING" id="744872.Spica_2841"/>